<reference evidence="1" key="1">
    <citation type="submission" date="2022-02" db="EMBL/GenBank/DDBJ databases">
        <title>Crop Bioprotection Bacillus Genome Sequencing.</title>
        <authorList>
            <person name="Dunlap C."/>
        </authorList>
    </citation>
    <scope>NUCLEOTIDE SEQUENCE</scope>
    <source>
        <strain evidence="1">EC49O2N-C10</strain>
    </source>
</reference>
<evidence type="ECO:0000313" key="2">
    <source>
        <dbReference type="Proteomes" id="UP001073053"/>
    </source>
</evidence>
<protein>
    <submittedName>
        <fullName evidence="1">Uncharacterized protein</fullName>
    </submittedName>
</protein>
<proteinExistence type="predicted"/>
<organism evidence="1 2">
    <name type="scientific">Bacillus halotolerans</name>
    <dbReference type="NCBI Taxonomy" id="260554"/>
    <lineage>
        <taxon>Bacteria</taxon>
        <taxon>Bacillati</taxon>
        <taxon>Bacillota</taxon>
        <taxon>Bacilli</taxon>
        <taxon>Bacillales</taxon>
        <taxon>Bacillaceae</taxon>
        <taxon>Bacillus</taxon>
    </lineage>
</organism>
<dbReference type="AlphaFoldDB" id="A0A9Q4EMU2"/>
<dbReference type="Proteomes" id="UP001073053">
    <property type="component" value="Unassembled WGS sequence"/>
</dbReference>
<comment type="caution">
    <text evidence="1">The sequence shown here is derived from an EMBL/GenBank/DDBJ whole genome shotgun (WGS) entry which is preliminary data.</text>
</comment>
<evidence type="ECO:0000313" key="1">
    <source>
        <dbReference type="EMBL" id="MCY9186471.1"/>
    </source>
</evidence>
<sequence>MGCDIHAFVEVKRYPYQDRNRSNGVWISADKWTVNEDHIFYPEDYEERFHVDDHDSIYRGRNYHLFSILAGVRNYRGLTPISSPKGLPKDVCIEIKNESDFFASDGHSHSYLTLKELLQYNWDEEIEAVDFADSKELAIEEYGDKIISINPSMVGVKVTYKATLREMQKDFFMTTVEKMKSFLKDSEYPYREVREDDIRLVFWFDN</sequence>
<dbReference type="RefSeq" id="WP_134983029.1">
    <property type="nucleotide sequence ID" value="NZ_JALAWA010000013.1"/>
</dbReference>
<accession>A0A9Q4EMU2</accession>
<name>A0A9Q4EMU2_9BACI</name>
<gene>
    <name evidence="1" type="ORF">MOF03_17845</name>
</gene>
<dbReference type="EMBL" id="JALAWA010000013">
    <property type="protein sequence ID" value="MCY9186471.1"/>
    <property type="molecule type" value="Genomic_DNA"/>
</dbReference>